<feature type="domain" description="Histidine kinase/HSP90-like ATPase" evidence="2">
    <location>
        <begin position="16"/>
        <end position="126"/>
    </location>
</feature>
<protein>
    <submittedName>
        <fullName evidence="3">Anti-sigma regulatory factor (Ser/Thr protein kinase)</fullName>
    </submittedName>
</protein>
<dbReference type="Proteomes" id="UP000319213">
    <property type="component" value="Unassembled WGS sequence"/>
</dbReference>
<dbReference type="SUPFAM" id="SSF55874">
    <property type="entry name" value="ATPase domain of HSP90 chaperone/DNA topoisomerase II/histidine kinase"/>
    <property type="match status" value="1"/>
</dbReference>
<dbReference type="CDD" id="cd16936">
    <property type="entry name" value="HATPase_RsbW-like"/>
    <property type="match status" value="1"/>
</dbReference>
<accession>A0A543J3Y5</accession>
<keyword evidence="4" id="KW-1185">Reference proteome</keyword>
<dbReference type="EMBL" id="VFPQ01000001">
    <property type="protein sequence ID" value="TQM77539.1"/>
    <property type="molecule type" value="Genomic_DNA"/>
</dbReference>
<keyword evidence="1" id="KW-0808">Transferase</keyword>
<dbReference type="Pfam" id="PF13581">
    <property type="entry name" value="HATPase_c_2"/>
    <property type="match status" value="1"/>
</dbReference>
<dbReference type="InterPro" id="IPR036890">
    <property type="entry name" value="HATPase_C_sf"/>
</dbReference>
<dbReference type="PANTHER" id="PTHR35526">
    <property type="entry name" value="ANTI-SIGMA-F FACTOR RSBW-RELATED"/>
    <property type="match status" value="1"/>
</dbReference>
<keyword evidence="1" id="KW-0723">Serine/threonine-protein kinase</keyword>
<evidence type="ECO:0000259" key="2">
    <source>
        <dbReference type="Pfam" id="PF13581"/>
    </source>
</evidence>
<dbReference type="PANTHER" id="PTHR35526:SF3">
    <property type="entry name" value="ANTI-SIGMA-F FACTOR RSBW"/>
    <property type="match status" value="1"/>
</dbReference>
<dbReference type="InterPro" id="IPR050267">
    <property type="entry name" value="Anti-sigma-factor_SerPK"/>
</dbReference>
<organism evidence="3 4">
    <name type="scientific">Thermopolyspora flexuosa</name>
    <dbReference type="NCBI Taxonomy" id="103836"/>
    <lineage>
        <taxon>Bacteria</taxon>
        <taxon>Bacillati</taxon>
        <taxon>Actinomycetota</taxon>
        <taxon>Actinomycetes</taxon>
        <taxon>Streptosporangiales</taxon>
        <taxon>Streptosporangiaceae</taxon>
        <taxon>Thermopolyspora</taxon>
    </lineage>
</organism>
<dbReference type="AlphaFoldDB" id="A0A543J3Y5"/>
<sequence>MTRRPSGDSFRTWDLPPDLRAPAVARDLTRKTLADWGLDAVADDILLVVSELVTNAAVHGAPPIRLQLRLGPDCLYGSVVDHGGILPRRVNMQDDMTEHGRGLALISTITTSAGWKHTPAGATHVWFTYRLPRR</sequence>
<evidence type="ECO:0000256" key="1">
    <source>
        <dbReference type="ARBA" id="ARBA00022527"/>
    </source>
</evidence>
<dbReference type="Gene3D" id="3.30.565.10">
    <property type="entry name" value="Histidine kinase-like ATPase, C-terminal domain"/>
    <property type="match status" value="1"/>
</dbReference>
<proteinExistence type="predicted"/>
<evidence type="ECO:0000313" key="3">
    <source>
        <dbReference type="EMBL" id="TQM77539.1"/>
    </source>
</evidence>
<gene>
    <name evidence="3" type="ORF">FHX40_4304</name>
</gene>
<comment type="caution">
    <text evidence="3">The sequence shown here is derived from an EMBL/GenBank/DDBJ whole genome shotgun (WGS) entry which is preliminary data.</text>
</comment>
<dbReference type="InterPro" id="IPR003594">
    <property type="entry name" value="HATPase_dom"/>
</dbReference>
<keyword evidence="1" id="KW-0418">Kinase</keyword>
<name>A0A543J3Y5_9ACTN</name>
<evidence type="ECO:0000313" key="4">
    <source>
        <dbReference type="Proteomes" id="UP000319213"/>
    </source>
</evidence>
<dbReference type="GO" id="GO:0004674">
    <property type="term" value="F:protein serine/threonine kinase activity"/>
    <property type="evidence" value="ECO:0007669"/>
    <property type="project" value="UniProtKB-KW"/>
</dbReference>
<dbReference type="RefSeq" id="WP_170198912.1">
    <property type="nucleotide sequence ID" value="NZ_VFPQ01000001.1"/>
</dbReference>
<reference evidence="3 4" key="1">
    <citation type="submission" date="2019-06" db="EMBL/GenBank/DDBJ databases">
        <title>Sequencing the genomes of 1000 actinobacteria strains.</title>
        <authorList>
            <person name="Klenk H.-P."/>
        </authorList>
    </citation>
    <scope>NUCLEOTIDE SEQUENCE [LARGE SCALE GENOMIC DNA]</scope>
    <source>
        <strain evidence="3 4">DSM 43186</strain>
    </source>
</reference>